<evidence type="ECO:0000313" key="4">
    <source>
        <dbReference type="Proteomes" id="UP000652761"/>
    </source>
</evidence>
<feature type="compositionally biased region" description="Low complexity" evidence="1">
    <location>
        <begin position="1"/>
        <end position="16"/>
    </location>
</feature>
<gene>
    <name evidence="3" type="ORF">Taro_019094</name>
</gene>
<dbReference type="AlphaFoldDB" id="A0A843UVQ7"/>
<evidence type="ECO:0000259" key="2">
    <source>
        <dbReference type="Pfam" id="PF03478"/>
    </source>
</evidence>
<protein>
    <recommendedName>
        <fullName evidence="2">KIB1-4 beta-propeller domain-containing protein</fullName>
    </recommendedName>
</protein>
<organism evidence="3 4">
    <name type="scientific">Colocasia esculenta</name>
    <name type="common">Wild taro</name>
    <name type="synonym">Arum esculentum</name>
    <dbReference type="NCBI Taxonomy" id="4460"/>
    <lineage>
        <taxon>Eukaryota</taxon>
        <taxon>Viridiplantae</taxon>
        <taxon>Streptophyta</taxon>
        <taxon>Embryophyta</taxon>
        <taxon>Tracheophyta</taxon>
        <taxon>Spermatophyta</taxon>
        <taxon>Magnoliopsida</taxon>
        <taxon>Liliopsida</taxon>
        <taxon>Araceae</taxon>
        <taxon>Aroideae</taxon>
        <taxon>Colocasieae</taxon>
        <taxon>Colocasia</taxon>
    </lineage>
</organism>
<reference evidence="3" key="1">
    <citation type="submission" date="2017-07" db="EMBL/GenBank/DDBJ databases">
        <title>Taro Niue Genome Assembly and Annotation.</title>
        <authorList>
            <person name="Atibalentja N."/>
            <person name="Keating K."/>
            <person name="Fields C.J."/>
        </authorList>
    </citation>
    <scope>NUCLEOTIDE SEQUENCE</scope>
    <source>
        <strain evidence="3">Niue_2</strain>
        <tissue evidence="3">Leaf</tissue>
    </source>
</reference>
<comment type="caution">
    <text evidence="3">The sequence shown here is derived from an EMBL/GenBank/DDBJ whole genome shotgun (WGS) entry which is preliminary data.</text>
</comment>
<name>A0A843UVQ7_COLES</name>
<dbReference type="Pfam" id="PF03478">
    <property type="entry name" value="Beta-prop_KIB1-4"/>
    <property type="match status" value="1"/>
</dbReference>
<sequence length="465" mass="50426">MPWQAASSCSGASMASPKQARADWSRLPEAVVDLVARRTTNNGDYVRLRAVCTAWRSATPARPSHLPRQLPWLVLPSPDASGVLRFFSLPDGKTHSVQMPPGSGGSHCCGSSSGWSRADNLLGATPVASSRSNQLGSPLAEQNMPGEFFLLNPLTRERIQLPPLDTREVLQSMALEPGGGYVVRGRPGPDFSCNLEYIRRHLVSRFVLSSDPASGDCVAMASLCHGAIFAFCRPGRDSSWTTLTAGPFSSFQDIVFNGGRFYAVDTRLVLYVCDVGPPSRIQEFSCSSGDREQCAVLERRRRRQGQVIERAYLVESCGDLLMVLKTCDDVLATLSAGEEENEHRPIPDFEVYKLDASDRGRRRGLPRWVELESLGGGALFLGPGHSLSLPAGDTMGGCPGNCIYFSDHRSRKQDGAVHGGPGFGVFHLGDGHVERVLCSPVDPGSIWQPSLWISPSLRGASPCWE</sequence>
<dbReference type="PANTHER" id="PTHR44259">
    <property type="entry name" value="OS07G0183000 PROTEIN-RELATED"/>
    <property type="match status" value="1"/>
</dbReference>
<dbReference type="EMBL" id="NMUH01000910">
    <property type="protein sequence ID" value="MQL86547.1"/>
    <property type="molecule type" value="Genomic_DNA"/>
</dbReference>
<feature type="domain" description="KIB1-4 beta-propeller" evidence="2">
    <location>
        <begin position="86"/>
        <end position="413"/>
    </location>
</feature>
<dbReference type="Proteomes" id="UP000652761">
    <property type="component" value="Unassembled WGS sequence"/>
</dbReference>
<dbReference type="InterPro" id="IPR050942">
    <property type="entry name" value="F-box_BR-signaling"/>
</dbReference>
<feature type="region of interest" description="Disordered" evidence="1">
    <location>
        <begin position="1"/>
        <end position="22"/>
    </location>
</feature>
<proteinExistence type="predicted"/>
<dbReference type="OrthoDB" id="1937564at2759"/>
<keyword evidence="4" id="KW-1185">Reference proteome</keyword>
<dbReference type="InterPro" id="IPR005174">
    <property type="entry name" value="KIB1-4_b-propeller"/>
</dbReference>
<evidence type="ECO:0000313" key="3">
    <source>
        <dbReference type="EMBL" id="MQL86547.1"/>
    </source>
</evidence>
<evidence type="ECO:0000256" key="1">
    <source>
        <dbReference type="SAM" id="MobiDB-lite"/>
    </source>
</evidence>
<accession>A0A843UVQ7</accession>